<reference evidence="8 9" key="1">
    <citation type="submission" date="2018-04" db="EMBL/GenBank/DDBJ databases">
        <title>Genomic Encyclopedia of Type Strains, Phase IV (KMG-IV): sequencing the most valuable type-strain genomes for metagenomic binning, comparative biology and taxonomic classification.</title>
        <authorList>
            <person name="Goeker M."/>
        </authorList>
    </citation>
    <scope>NUCLEOTIDE SEQUENCE [LARGE SCALE GENOMIC DNA]</scope>
    <source>
        <strain evidence="8 9">DSM 14823</strain>
    </source>
</reference>
<dbReference type="Proteomes" id="UP000576225">
    <property type="component" value="Unassembled WGS sequence"/>
</dbReference>
<proteinExistence type="inferred from homology"/>
<evidence type="ECO:0000256" key="2">
    <source>
        <dbReference type="ARBA" id="ARBA00023002"/>
    </source>
</evidence>
<dbReference type="AlphaFoldDB" id="A0A2U1AEN6"/>
<name>A0A2U1AEN6_9BACT</name>
<keyword evidence="9" id="KW-1185">Reference proteome</keyword>
<comment type="similarity">
    <text evidence="1 4">Belongs to the D-isomer specific 2-hydroxyacid dehydrogenase family.</text>
</comment>
<feature type="domain" description="D-isomer specific 2-hydroxyacid dehydrogenase catalytic" evidence="5">
    <location>
        <begin position="6"/>
        <end position="331"/>
    </location>
</feature>
<comment type="caution">
    <text evidence="8">The sequence shown here is derived from an EMBL/GenBank/DDBJ whole genome shotgun (WGS) entry which is preliminary data.</text>
</comment>
<evidence type="ECO:0000256" key="4">
    <source>
        <dbReference type="RuleBase" id="RU003719"/>
    </source>
</evidence>
<evidence type="ECO:0000259" key="5">
    <source>
        <dbReference type="Pfam" id="PF00389"/>
    </source>
</evidence>
<evidence type="ECO:0000313" key="10">
    <source>
        <dbReference type="Proteomes" id="UP000576225"/>
    </source>
</evidence>
<dbReference type="PROSITE" id="PS00670">
    <property type="entry name" value="D_2_HYDROXYACID_DH_2"/>
    <property type="match status" value="1"/>
</dbReference>
<keyword evidence="3" id="KW-0520">NAD</keyword>
<feature type="domain" description="D-isomer specific 2-hydroxyacid dehydrogenase NAD-binding" evidence="6">
    <location>
        <begin position="113"/>
        <end position="300"/>
    </location>
</feature>
<dbReference type="GO" id="GO:0051287">
    <property type="term" value="F:NAD binding"/>
    <property type="evidence" value="ECO:0007669"/>
    <property type="project" value="InterPro"/>
</dbReference>
<accession>A0A2U1AEN6</accession>
<dbReference type="Pfam" id="PF00389">
    <property type="entry name" value="2-Hacid_dh"/>
    <property type="match status" value="1"/>
</dbReference>
<dbReference type="GO" id="GO:0008720">
    <property type="term" value="F:D-lactate dehydrogenase (NAD+) activity"/>
    <property type="evidence" value="ECO:0007669"/>
    <property type="project" value="TreeGrafter"/>
</dbReference>
<dbReference type="Gene3D" id="3.40.50.720">
    <property type="entry name" value="NAD(P)-binding Rossmann-like Domain"/>
    <property type="match status" value="2"/>
</dbReference>
<organism evidence="8 9">
    <name type="scientific">Victivallis vadensis</name>
    <dbReference type="NCBI Taxonomy" id="172901"/>
    <lineage>
        <taxon>Bacteria</taxon>
        <taxon>Pseudomonadati</taxon>
        <taxon>Lentisphaerota</taxon>
        <taxon>Lentisphaeria</taxon>
        <taxon>Victivallales</taxon>
        <taxon>Victivallaceae</taxon>
        <taxon>Victivallis</taxon>
    </lineage>
</organism>
<dbReference type="InterPro" id="IPR006140">
    <property type="entry name" value="D-isomer_DH_NAD-bd"/>
</dbReference>
<dbReference type="EMBL" id="JABAEW010000019">
    <property type="protein sequence ID" value="NMD87145.1"/>
    <property type="molecule type" value="Genomic_DNA"/>
</dbReference>
<dbReference type="InterPro" id="IPR029753">
    <property type="entry name" value="D-isomer_DH_CS"/>
</dbReference>
<evidence type="ECO:0000313" key="8">
    <source>
        <dbReference type="EMBL" id="PVY34797.1"/>
    </source>
</evidence>
<dbReference type="InterPro" id="IPR006139">
    <property type="entry name" value="D-isomer_2_OHA_DH_cat_dom"/>
</dbReference>
<dbReference type="SUPFAM" id="SSF52283">
    <property type="entry name" value="Formate/glycerate dehydrogenase catalytic domain-like"/>
    <property type="match status" value="1"/>
</dbReference>
<dbReference type="InterPro" id="IPR036291">
    <property type="entry name" value="NAD(P)-bd_dom_sf"/>
</dbReference>
<reference evidence="7 10" key="2">
    <citation type="submission" date="2020-04" db="EMBL/GenBank/DDBJ databases">
        <authorList>
            <person name="Hitch T.C.A."/>
            <person name="Wylensek D."/>
            <person name="Clavel T."/>
        </authorList>
    </citation>
    <scope>NUCLEOTIDE SEQUENCE [LARGE SCALE GENOMIC DNA]</scope>
    <source>
        <strain evidence="7 10">COR2-253-APC-1A</strain>
    </source>
</reference>
<dbReference type="RefSeq" id="WP_116885832.1">
    <property type="nucleotide sequence ID" value="NZ_CAJKCJ010000069.1"/>
</dbReference>
<evidence type="ECO:0000256" key="3">
    <source>
        <dbReference type="ARBA" id="ARBA00023027"/>
    </source>
</evidence>
<dbReference type="GeneID" id="78297094"/>
<dbReference type="EMBL" id="QEKH01000046">
    <property type="protein sequence ID" value="PVY34797.1"/>
    <property type="molecule type" value="Genomic_DNA"/>
</dbReference>
<dbReference type="CDD" id="cd12183">
    <property type="entry name" value="LDH_like_2"/>
    <property type="match status" value="1"/>
</dbReference>
<evidence type="ECO:0000259" key="6">
    <source>
        <dbReference type="Pfam" id="PF02826"/>
    </source>
</evidence>
<dbReference type="PANTHER" id="PTHR43026:SF1">
    <property type="entry name" value="2-HYDROXYACID DEHYDROGENASE HOMOLOG 1-RELATED"/>
    <property type="match status" value="1"/>
</dbReference>
<dbReference type="Proteomes" id="UP000245959">
    <property type="component" value="Unassembled WGS sequence"/>
</dbReference>
<keyword evidence="2 4" id="KW-0560">Oxidoreductase</keyword>
<dbReference type="PANTHER" id="PTHR43026">
    <property type="entry name" value="2-HYDROXYACID DEHYDROGENASE HOMOLOG 1-RELATED"/>
    <property type="match status" value="1"/>
</dbReference>
<evidence type="ECO:0000313" key="7">
    <source>
        <dbReference type="EMBL" id="NMD87145.1"/>
    </source>
</evidence>
<dbReference type="PROSITE" id="PS00671">
    <property type="entry name" value="D_2_HYDROXYACID_DH_3"/>
    <property type="match status" value="1"/>
</dbReference>
<evidence type="ECO:0000256" key="1">
    <source>
        <dbReference type="ARBA" id="ARBA00005854"/>
    </source>
</evidence>
<evidence type="ECO:0000313" key="9">
    <source>
        <dbReference type="Proteomes" id="UP000245959"/>
    </source>
</evidence>
<protein>
    <submittedName>
        <fullName evidence="7">2-hydroxyacid dehydrogenase</fullName>
    </submittedName>
    <submittedName>
        <fullName evidence="8">D-lactate dehydrogenase</fullName>
    </submittedName>
</protein>
<sequence length="359" mass="40149">MNKTKVAFFDTKPYDREFFTETNRKFGFELTFFEARLNPNTARMAEGFDAVSAFVNDDVSEATIKELVKAGVKLIAMRCAGYNNVNLAAAYGKILVMRVPGYSPYAVAEYALALLQTLNRELHRAYNRVRENNFSINGLMGFDLRGKTFGIVGTGKIGRVFAELLQGFGVRILAYDMYPNAEAARQLHIEYVSLEELYRNSDVISLHCPLTPENVHMINDEAIGMMKHGVYIINTSRGKLIDSAALIAGLKSRKIGGAGLDVYEEESDYFFEDRSGYAIDDDILARLMTFPNVLITSHQAFFTREAMTNISNVTLKNIEDFVKGRELVNCICYQCDGNRQCPGKGDHAAPCKSQPKPEA</sequence>
<dbReference type="FunFam" id="3.40.50.720:FF:000292">
    <property type="entry name" value="Putative D-lactate dehydrogenase"/>
    <property type="match status" value="1"/>
</dbReference>
<dbReference type="InterPro" id="IPR058205">
    <property type="entry name" value="D-LDH-like"/>
</dbReference>
<dbReference type="SUPFAM" id="SSF51735">
    <property type="entry name" value="NAD(P)-binding Rossmann-fold domains"/>
    <property type="match status" value="1"/>
</dbReference>
<dbReference type="Pfam" id="PF02826">
    <property type="entry name" value="2-Hacid_dh_C"/>
    <property type="match status" value="1"/>
</dbReference>
<gene>
    <name evidence="8" type="ORF">C8D82_14619</name>
    <name evidence="7" type="ORF">HF882_11170</name>
</gene>